<dbReference type="GO" id="GO:0005739">
    <property type="term" value="C:mitochondrion"/>
    <property type="evidence" value="ECO:0007669"/>
    <property type="project" value="UniProtKB-SubCell"/>
</dbReference>
<dbReference type="GO" id="GO:0005634">
    <property type="term" value="C:nucleus"/>
    <property type="evidence" value="ECO:0007669"/>
    <property type="project" value="TreeGrafter"/>
</dbReference>
<feature type="binding site" evidence="6">
    <location>
        <position position="207"/>
    </location>
    <ligand>
        <name>Zn(2+)</name>
        <dbReference type="ChEBI" id="CHEBI:29105"/>
    </ligand>
</feature>
<evidence type="ECO:0000256" key="4">
    <source>
        <dbReference type="ARBA" id="ARBA00023027"/>
    </source>
</evidence>
<evidence type="ECO:0000256" key="2">
    <source>
        <dbReference type="ARBA" id="ARBA00006924"/>
    </source>
</evidence>
<dbReference type="InParanoid" id="A0A067MNV5"/>
<protein>
    <recommendedName>
        <fullName evidence="8">Deacetylase sirtuin-type domain-containing protein</fullName>
    </recommendedName>
</protein>
<feature type="domain" description="Deacetylase sirtuin-type" evidence="8">
    <location>
        <begin position="21"/>
        <end position="342"/>
    </location>
</feature>
<dbReference type="STRING" id="930990.A0A067MNV5"/>
<feature type="non-terminal residue" evidence="9">
    <location>
        <position position="357"/>
    </location>
</feature>
<evidence type="ECO:0000313" key="9">
    <source>
        <dbReference type="EMBL" id="KDQ13572.1"/>
    </source>
</evidence>
<dbReference type="AlphaFoldDB" id="A0A067MNV5"/>
<evidence type="ECO:0000259" key="8">
    <source>
        <dbReference type="PROSITE" id="PS50305"/>
    </source>
</evidence>
<dbReference type="PANTHER" id="PTHR11085">
    <property type="entry name" value="NAD-DEPENDENT PROTEIN DEACYLASE SIRTUIN-5, MITOCHONDRIAL-RELATED"/>
    <property type="match status" value="1"/>
</dbReference>
<dbReference type="GO" id="GO:0046872">
    <property type="term" value="F:metal ion binding"/>
    <property type="evidence" value="ECO:0007669"/>
    <property type="project" value="UniProtKB-KW"/>
</dbReference>
<dbReference type="OrthoDB" id="2919105at2759"/>
<dbReference type="Gene3D" id="3.30.1600.10">
    <property type="entry name" value="SIR2/SIRT2 'Small Domain"/>
    <property type="match status" value="1"/>
</dbReference>
<comment type="subcellular location">
    <subcellularLocation>
        <location evidence="1">Mitochondrion</location>
    </subcellularLocation>
</comment>
<dbReference type="EMBL" id="KL198043">
    <property type="protein sequence ID" value="KDQ13572.1"/>
    <property type="molecule type" value="Genomic_DNA"/>
</dbReference>
<feature type="region of interest" description="Disordered" evidence="7">
    <location>
        <begin position="299"/>
        <end position="326"/>
    </location>
</feature>
<name>A0A067MNV5_BOTB1</name>
<dbReference type="PROSITE" id="PS50305">
    <property type="entry name" value="SIRTUIN"/>
    <property type="match status" value="1"/>
</dbReference>
<evidence type="ECO:0000256" key="1">
    <source>
        <dbReference type="ARBA" id="ARBA00004173"/>
    </source>
</evidence>
<keyword evidence="3" id="KW-0808">Transferase</keyword>
<keyword evidence="5" id="KW-0496">Mitochondrion</keyword>
<dbReference type="InterPro" id="IPR050134">
    <property type="entry name" value="NAD-dep_sirtuin_deacylases"/>
</dbReference>
<dbReference type="GO" id="GO:0070403">
    <property type="term" value="F:NAD+ binding"/>
    <property type="evidence" value="ECO:0007669"/>
    <property type="project" value="InterPro"/>
</dbReference>
<keyword evidence="6" id="KW-0479">Metal-binding</keyword>
<keyword evidence="10" id="KW-1185">Reference proteome</keyword>
<dbReference type="Gene3D" id="3.40.50.1220">
    <property type="entry name" value="TPP-binding domain"/>
    <property type="match status" value="1"/>
</dbReference>
<evidence type="ECO:0000256" key="5">
    <source>
        <dbReference type="ARBA" id="ARBA00023128"/>
    </source>
</evidence>
<dbReference type="FunCoup" id="A0A067MNV5">
    <property type="interactions" value="60"/>
</dbReference>
<evidence type="ECO:0000313" key="10">
    <source>
        <dbReference type="Proteomes" id="UP000027195"/>
    </source>
</evidence>
<dbReference type="PANTHER" id="PTHR11085:SF15">
    <property type="entry name" value="NAD-DEPENDENT HISTONE DEACETYLASE HST4"/>
    <property type="match status" value="1"/>
</dbReference>
<dbReference type="SUPFAM" id="SSF52467">
    <property type="entry name" value="DHS-like NAD/FAD-binding domain"/>
    <property type="match status" value="1"/>
</dbReference>
<dbReference type="InterPro" id="IPR026591">
    <property type="entry name" value="Sirtuin_cat_small_dom_sf"/>
</dbReference>
<evidence type="ECO:0000256" key="7">
    <source>
        <dbReference type="SAM" id="MobiDB-lite"/>
    </source>
</evidence>
<reference evidence="10" key="1">
    <citation type="journal article" date="2014" name="Proc. Natl. Acad. Sci. U.S.A.">
        <title>Extensive sampling of basidiomycete genomes demonstrates inadequacy of the white-rot/brown-rot paradigm for wood decay fungi.</title>
        <authorList>
            <person name="Riley R."/>
            <person name="Salamov A.A."/>
            <person name="Brown D.W."/>
            <person name="Nagy L.G."/>
            <person name="Floudas D."/>
            <person name="Held B.W."/>
            <person name="Levasseur A."/>
            <person name="Lombard V."/>
            <person name="Morin E."/>
            <person name="Otillar R."/>
            <person name="Lindquist E.A."/>
            <person name="Sun H."/>
            <person name="LaButti K.M."/>
            <person name="Schmutz J."/>
            <person name="Jabbour D."/>
            <person name="Luo H."/>
            <person name="Baker S.E."/>
            <person name="Pisabarro A.G."/>
            <person name="Walton J.D."/>
            <person name="Blanchette R.A."/>
            <person name="Henrissat B."/>
            <person name="Martin F."/>
            <person name="Cullen D."/>
            <person name="Hibbett D.S."/>
            <person name="Grigoriev I.V."/>
        </authorList>
    </citation>
    <scope>NUCLEOTIDE SEQUENCE [LARGE SCALE GENOMIC DNA]</scope>
    <source>
        <strain evidence="10">FD-172 SS1</strain>
    </source>
</reference>
<dbReference type="GO" id="GO:0006282">
    <property type="term" value="P:regulation of DNA repair"/>
    <property type="evidence" value="ECO:0007669"/>
    <property type="project" value="TreeGrafter"/>
</dbReference>
<dbReference type="GO" id="GO:0031934">
    <property type="term" value="C:mating-type region heterochromatin"/>
    <property type="evidence" value="ECO:0007669"/>
    <property type="project" value="TreeGrafter"/>
</dbReference>
<feature type="binding site" evidence="6">
    <location>
        <position position="210"/>
    </location>
    <ligand>
        <name>Zn(2+)</name>
        <dbReference type="ChEBI" id="CHEBI:29105"/>
    </ligand>
</feature>
<dbReference type="InterPro" id="IPR029035">
    <property type="entry name" value="DHS-like_NAD/FAD-binding_dom"/>
</dbReference>
<dbReference type="GO" id="GO:0000122">
    <property type="term" value="P:negative regulation of transcription by RNA polymerase II"/>
    <property type="evidence" value="ECO:0007669"/>
    <property type="project" value="TreeGrafter"/>
</dbReference>
<evidence type="ECO:0000256" key="6">
    <source>
        <dbReference type="PROSITE-ProRule" id="PRU00236"/>
    </source>
</evidence>
<dbReference type="Pfam" id="PF02146">
    <property type="entry name" value="SIR2"/>
    <property type="match status" value="2"/>
</dbReference>
<feature type="binding site" evidence="6">
    <location>
        <position position="183"/>
    </location>
    <ligand>
        <name>Zn(2+)</name>
        <dbReference type="ChEBI" id="CHEBI:29105"/>
    </ligand>
</feature>
<evidence type="ECO:0000256" key="3">
    <source>
        <dbReference type="ARBA" id="ARBA00022679"/>
    </source>
</evidence>
<dbReference type="GO" id="GO:1990414">
    <property type="term" value="P:replication-born double-strand break repair via sister chromatid exchange"/>
    <property type="evidence" value="ECO:0007669"/>
    <property type="project" value="TreeGrafter"/>
</dbReference>
<keyword evidence="4" id="KW-0520">NAD</keyword>
<comment type="similarity">
    <text evidence="2">Belongs to the sirtuin family. Class I subfamily.</text>
</comment>
<dbReference type="InterPro" id="IPR026590">
    <property type="entry name" value="Ssirtuin_cat_dom"/>
</dbReference>
<sequence length="357" mass="38862">MTQVVQLQGLRHASARPTFASTAGETHLQDVHKAIFKAKRIVVVCGAGVSVGAGIPDFRGFDGMFNTLKRENKELVSGKDLFDASVFNSEHTTSLFYRMIARLSTLSTEASPTPFHELLKLLDERGQLLRVYTQNIDTLEEKAGLSFGLPELASTPVPTPAPIVPSPTPRCIPLHGTLQSLVCHHCTYAVPVSQYLPFLAKGDHVACPQCEATNAARRLVGKRERPLGRMRPSVVLYGETHNDGEDVGECVRRDLIGGGGRGKAKDRPDLVIVAGTSLRIPGTKRIVREFAKAVQTIGNPTSTKRKCSDSESLPTPAPTPTTGLPKTIYLNLDFPMPARDWDGVFDSWVQGDVQSWA</sequence>
<dbReference type="HOGENOM" id="CLU_021544_3_0_1"/>
<dbReference type="GO" id="GO:0017136">
    <property type="term" value="F:histone deacetylase activity, NAD-dependent"/>
    <property type="evidence" value="ECO:0007669"/>
    <property type="project" value="TreeGrafter"/>
</dbReference>
<dbReference type="GO" id="GO:0031508">
    <property type="term" value="P:pericentric heterochromatin formation"/>
    <property type="evidence" value="ECO:0007669"/>
    <property type="project" value="TreeGrafter"/>
</dbReference>
<feature type="active site" description="Proton acceptor" evidence="6">
    <location>
        <position position="175"/>
    </location>
</feature>
<accession>A0A067MNV5</accession>
<dbReference type="InterPro" id="IPR003000">
    <property type="entry name" value="Sirtuin"/>
</dbReference>
<dbReference type="Proteomes" id="UP000027195">
    <property type="component" value="Unassembled WGS sequence"/>
</dbReference>
<keyword evidence="6" id="KW-0862">Zinc</keyword>
<gene>
    <name evidence="9" type="ORF">BOTBODRAFT_111494</name>
</gene>
<organism evidence="9 10">
    <name type="scientific">Botryobasidium botryosum (strain FD-172 SS1)</name>
    <dbReference type="NCBI Taxonomy" id="930990"/>
    <lineage>
        <taxon>Eukaryota</taxon>
        <taxon>Fungi</taxon>
        <taxon>Dikarya</taxon>
        <taxon>Basidiomycota</taxon>
        <taxon>Agaricomycotina</taxon>
        <taxon>Agaricomycetes</taxon>
        <taxon>Cantharellales</taxon>
        <taxon>Botryobasidiaceae</taxon>
        <taxon>Botryobasidium</taxon>
    </lineage>
</organism>
<proteinExistence type="inferred from homology"/>
<feature type="binding site" evidence="6">
    <location>
        <position position="186"/>
    </location>
    <ligand>
        <name>Zn(2+)</name>
        <dbReference type="ChEBI" id="CHEBI:29105"/>
    </ligand>
</feature>